<name>A0A192ZI88_9EUKA</name>
<sequence length="229" mass="25942">MDAKAVETQINQMISFIRSEASEKANEISLQAKAEFDIEKQRLVEEEKVKIRREFERREKQIEVEKKIARSNEIKNSRLQILKAREEVAYSVLQSAFRDLANLSGDAEGYQKLMKSLIIQALVRIDEKNVEIQCRDADTDLVKKILPAIRDEFHKLNGKEINLSISSKKLPPSPSDGHDGPSCCGGVIVSGYEGRIRVDNTLDSRLMLCFEGNLPFIRETLFGSDSVDV</sequence>
<keyword evidence="2" id="KW-0813">Transport</keyword>
<evidence type="ECO:0000256" key="1">
    <source>
        <dbReference type="ARBA" id="ARBA00005901"/>
    </source>
</evidence>
<dbReference type="AlphaFoldDB" id="A0A192ZI88"/>
<accession>A0A192ZI88</accession>
<dbReference type="SUPFAM" id="SSF160527">
    <property type="entry name" value="V-type ATPase subunit E-like"/>
    <property type="match status" value="1"/>
</dbReference>
<evidence type="ECO:0000256" key="2">
    <source>
        <dbReference type="ARBA" id="ARBA00022448"/>
    </source>
</evidence>
<dbReference type="Gene3D" id="6.10.250.1620">
    <property type="match status" value="1"/>
</dbReference>
<dbReference type="InterPro" id="IPR002842">
    <property type="entry name" value="ATPase_V1_Esu"/>
</dbReference>
<dbReference type="Gene3D" id="3.30.2320.30">
    <property type="entry name" value="ATP synthase, E subunit, C-terminal"/>
    <property type="match status" value="1"/>
</dbReference>
<reference evidence="4" key="1">
    <citation type="submission" date="2016-05" db="EMBL/GenBank/DDBJ databases">
        <title>Novel hydrogenosomes in the microaerophilic jakobid Stygiella incarcerata.</title>
        <authorList>
            <person name="Leger M.M."/>
            <person name="Eme L."/>
            <person name="Hug L.A."/>
            <person name="Roger A.J."/>
        </authorList>
    </citation>
    <scope>NUCLEOTIDE SEQUENCE</scope>
</reference>
<organism evidence="4">
    <name type="scientific">Stygiella incarcerata</name>
    <dbReference type="NCBI Taxonomy" id="1712417"/>
    <lineage>
        <taxon>Eukaryota</taxon>
        <taxon>Discoba</taxon>
        <taxon>Jakobida</taxon>
        <taxon>Andalucina</taxon>
        <taxon>Stygiellidae</taxon>
        <taxon>Stygiella</taxon>
    </lineage>
</organism>
<dbReference type="HAMAP" id="MF_00311">
    <property type="entry name" value="ATP_synth_E_arch"/>
    <property type="match status" value="1"/>
</dbReference>
<dbReference type="PANTHER" id="PTHR45715">
    <property type="entry name" value="ATPASE H+-TRANSPORTING V1 SUBUNIT E1A-RELATED"/>
    <property type="match status" value="1"/>
</dbReference>
<proteinExistence type="evidence at transcript level"/>
<dbReference type="EMBL" id="KX235514">
    <property type="protein sequence ID" value="ANM86243.1"/>
    <property type="molecule type" value="mRNA"/>
</dbReference>
<evidence type="ECO:0000313" key="4">
    <source>
        <dbReference type="EMBL" id="ANM86243.1"/>
    </source>
</evidence>
<dbReference type="Pfam" id="PF01991">
    <property type="entry name" value="vATP-synt_E"/>
    <property type="match status" value="1"/>
</dbReference>
<protein>
    <submittedName>
        <fullName evidence="4">V-type proton ATPase subunit E</fullName>
    </submittedName>
</protein>
<dbReference type="InterPro" id="IPR038495">
    <property type="entry name" value="ATPase_E_C"/>
</dbReference>
<comment type="similarity">
    <text evidence="1">Belongs to the V-ATPase E subunit family.</text>
</comment>
<evidence type="ECO:0000256" key="3">
    <source>
        <dbReference type="ARBA" id="ARBA00023065"/>
    </source>
</evidence>
<dbReference type="GO" id="GO:0033178">
    <property type="term" value="C:proton-transporting two-sector ATPase complex, catalytic domain"/>
    <property type="evidence" value="ECO:0007669"/>
    <property type="project" value="InterPro"/>
</dbReference>
<gene>
    <name evidence="4" type="primary">vate</name>
</gene>
<keyword evidence="3" id="KW-0406">Ion transport</keyword>
<dbReference type="GO" id="GO:0046961">
    <property type="term" value="F:proton-transporting ATPase activity, rotational mechanism"/>
    <property type="evidence" value="ECO:0007669"/>
    <property type="project" value="InterPro"/>
</dbReference>